<name>A0A927E9B4_9HYPH</name>
<dbReference type="SUPFAM" id="SSF48403">
    <property type="entry name" value="Ankyrin repeat"/>
    <property type="match status" value="1"/>
</dbReference>
<evidence type="ECO:0000313" key="5">
    <source>
        <dbReference type="Proteomes" id="UP000619295"/>
    </source>
</evidence>
<dbReference type="RefSeq" id="WP_191123671.1">
    <property type="nucleotide sequence ID" value="NZ_JACXWY010000003.1"/>
</dbReference>
<gene>
    <name evidence="4" type="ORF">IED13_05980</name>
</gene>
<dbReference type="Pfam" id="PF12796">
    <property type="entry name" value="Ank_2"/>
    <property type="match status" value="1"/>
</dbReference>
<dbReference type="Pfam" id="PF13637">
    <property type="entry name" value="Ank_4"/>
    <property type="match status" value="1"/>
</dbReference>
<accession>A0A927E9B4</accession>
<dbReference type="Proteomes" id="UP000619295">
    <property type="component" value="Unassembled WGS sequence"/>
</dbReference>
<feature type="repeat" description="ANK" evidence="3">
    <location>
        <begin position="106"/>
        <end position="138"/>
    </location>
</feature>
<dbReference type="InterPro" id="IPR036770">
    <property type="entry name" value="Ankyrin_rpt-contain_sf"/>
</dbReference>
<keyword evidence="1" id="KW-0677">Repeat</keyword>
<dbReference type="SMART" id="SM00248">
    <property type="entry name" value="ANK"/>
    <property type="match status" value="6"/>
</dbReference>
<dbReference type="PANTHER" id="PTHR24198">
    <property type="entry name" value="ANKYRIN REPEAT AND PROTEIN KINASE DOMAIN-CONTAINING PROTEIN"/>
    <property type="match status" value="1"/>
</dbReference>
<evidence type="ECO:0000256" key="2">
    <source>
        <dbReference type="ARBA" id="ARBA00023043"/>
    </source>
</evidence>
<proteinExistence type="predicted"/>
<dbReference type="PANTHER" id="PTHR24198:SF165">
    <property type="entry name" value="ANKYRIN REPEAT-CONTAINING PROTEIN-RELATED"/>
    <property type="match status" value="1"/>
</dbReference>
<protein>
    <submittedName>
        <fullName evidence="4">Ankyrin repeat domain-containing protein</fullName>
    </submittedName>
</protein>
<dbReference type="AlphaFoldDB" id="A0A927E9B4"/>
<organism evidence="4 5">
    <name type="scientific">Bosea spartocytisi</name>
    <dbReference type="NCBI Taxonomy" id="2773451"/>
    <lineage>
        <taxon>Bacteria</taxon>
        <taxon>Pseudomonadati</taxon>
        <taxon>Pseudomonadota</taxon>
        <taxon>Alphaproteobacteria</taxon>
        <taxon>Hyphomicrobiales</taxon>
        <taxon>Boseaceae</taxon>
        <taxon>Bosea</taxon>
    </lineage>
</organism>
<sequence>MTTAAAHAASDLLAAAESGRTAEVKALIAKGADLEARDSQGRTALLLAVAGNHVEMARALLAAGASPNTQAANHDTPWLLAGASGRTDIIAAMLPLKPDLRLRNRYGGNALIPACERAHVETVKLLLTSGIDVNHVNDLGWTCLLEIVILGDGGPRHQEVARLVLAAGADPNLADRDGLTPLAHARARGQAAVAELIEQAGGRAKR</sequence>
<dbReference type="PROSITE" id="PS50297">
    <property type="entry name" value="ANK_REP_REGION"/>
    <property type="match status" value="1"/>
</dbReference>
<evidence type="ECO:0000313" key="4">
    <source>
        <dbReference type="EMBL" id="MBD3845236.1"/>
    </source>
</evidence>
<evidence type="ECO:0000256" key="1">
    <source>
        <dbReference type="ARBA" id="ARBA00022737"/>
    </source>
</evidence>
<dbReference type="EMBL" id="JACXWY010000003">
    <property type="protein sequence ID" value="MBD3845236.1"/>
    <property type="molecule type" value="Genomic_DNA"/>
</dbReference>
<evidence type="ECO:0000256" key="3">
    <source>
        <dbReference type="PROSITE-ProRule" id="PRU00023"/>
    </source>
</evidence>
<dbReference type="PROSITE" id="PS50088">
    <property type="entry name" value="ANK_REPEAT"/>
    <property type="match status" value="3"/>
</dbReference>
<dbReference type="Gene3D" id="1.25.40.20">
    <property type="entry name" value="Ankyrin repeat-containing domain"/>
    <property type="match status" value="1"/>
</dbReference>
<keyword evidence="2 3" id="KW-0040">ANK repeat</keyword>
<dbReference type="InterPro" id="IPR002110">
    <property type="entry name" value="Ankyrin_rpt"/>
</dbReference>
<keyword evidence="5" id="KW-1185">Reference proteome</keyword>
<feature type="repeat" description="ANK" evidence="3">
    <location>
        <begin position="7"/>
        <end position="39"/>
    </location>
</feature>
<feature type="repeat" description="ANK" evidence="3">
    <location>
        <begin position="40"/>
        <end position="72"/>
    </location>
</feature>
<comment type="caution">
    <text evidence="4">The sequence shown here is derived from an EMBL/GenBank/DDBJ whole genome shotgun (WGS) entry which is preliminary data.</text>
</comment>
<reference evidence="4" key="1">
    <citation type="submission" date="2020-09" db="EMBL/GenBank/DDBJ databases">
        <title>Bosea spartocytisi sp. nov. a root nodule endophyte of Spartocytisus supranubius in the high mountain ecosystem fo the Teide National Park (Canary Islands, Spain).</title>
        <authorList>
            <person name="Pulido-Suarez L."/>
            <person name="Peix A."/>
            <person name="Igual J.M."/>
            <person name="Socas-Perez N."/>
            <person name="Velazquez E."/>
            <person name="Flores-Felix J.D."/>
            <person name="Leon-Barrios M."/>
        </authorList>
    </citation>
    <scope>NUCLEOTIDE SEQUENCE</scope>
    <source>
        <strain evidence="4">SSUT16</strain>
    </source>
</reference>